<dbReference type="Proteomes" id="UP000269721">
    <property type="component" value="Unassembled WGS sequence"/>
</dbReference>
<feature type="compositionally biased region" description="Low complexity" evidence="1">
    <location>
        <begin position="147"/>
        <end position="167"/>
    </location>
</feature>
<evidence type="ECO:0000256" key="1">
    <source>
        <dbReference type="SAM" id="MobiDB-lite"/>
    </source>
</evidence>
<evidence type="ECO:0000313" key="2">
    <source>
        <dbReference type="EMBL" id="RKO90140.1"/>
    </source>
</evidence>
<sequence length="463" mass="50787">MDPPQPPPPPPPPPASTSHLPPHARITVCLTTSPIQSHPSTEILEQVLSSFRLAPGLETADRVVVFDGWRPLVAGLADQPKSGKISEETGRGYREYCERAGCLLIADLPAVEEGGEGEEEGGEAVEQEKAGAVLGGGKAEAGDETATEAAPSSPTFSTCPPSSSTTPLWRSRLPPGYTLTETHQAFKTGAQSSCTVRLITIATRFRTPLRMLFMSDRVGFALAVRSSLDHVGTPYVMVVQHDWRFSRPVDLGAILNAMERDRDEIKYVGFVSRRIVGYADRKGRRQFLPPSKVEEGRYDIPLTRLFFWFDKNHIAETDHYRNFVFSQGRFQRGDFIEDTFGQSQLTDIKRRTQAEGLAAHARYGTFLYYPADGQLSHITHLNGRKYLTEEGRKGLFGMGKRMKGKGRAREPWKRVGGSEAGSEVGSEFGSGRGSSVGGEEDRSESGDEAEGLYGFEGGGEEQD</sequence>
<dbReference type="OrthoDB" id="414322at2759"/>
<name>A0A4P9WGI1_9FUNG</name>
<gene>
    <name evidence="2" type="ORF">BDK51DRAFT_39459</name>
</gene>
<dbReference type="EMBL" id="KZ995705">
    <property type="protein sequence ID" value="RKO90140.1"/>
    <property type="molecule type" value="Genomic_DNA"/>
</dbReference>
<evidence type="ECO:0000313" key="3">
    <source>
        <dbReference type="Proteomes" id="UP000269721"/>
    </source>
</evidence>
<organism evidence="2 3">
    <name type="scientific">Blyttiomyces helicus</name>
    <dbReference type="NCBI Taxonomy" id="388810"/>
    <lineage>
        <taxon>Eukaryota</taxon>
        <taxon>Fungi</taxon>
        <taxon>Fungi incertae sedis</taxon>
        <taxon>Chytridiomycota</taxon>
        <taxon>Chytridiomycota incertae sedis</taxon>
        <taxon>Chytridiomycetes</taxon>
        <taxon>Chytridiomycetes incertae sedis</taxon>
        <taxon>Blyttiomyces</taxon>
    </lineage>
</organism>
<accession>A0A4P9WGI1</accession>
<feature type="region of interest" description="Disordered" evidence="1">
    <location>
        <begin position="135"/>
        <end position="168"/>
    </location>
</feature>
<feature type="compositionally biased region" description="Pro residues" evidence="1">
    <location>
        <begin position="1"/>
        <end position="15"/>
    </location>
</feature>
<proteinExistence type="predicted"/>
<keyword evidence="3" id="KW-1185">Reference proteome</keyword>
<reference evidence="3" key="1">
    <citation type="journal article" date="2018" name="Nat. Microbiol.">
        <title>Leveraging single-cell genomics to expand the fungal tree of life.</title>
        <authorList>
            <person name="Ahrendt S.R."/>
            <person name="Quandt C.A."/>
            <person name="Ciobanu D."/>
            <person name="Clum A."/>
            <person name="Salamov A."/>
            <person name="Andreopoulos B."/>
            <person name="Cheng J.F."/>
            <person name="Woyke T."/>
            <person name="Pelin A."/>
            <person name="Henrissat B."/>
            <person name="Reynolds N.K."/>
            <person name="Benny G.L."/>
            <person name="Smith M.E."/>
            <person name="James T.Y."/>
            <person name="Grigoriev I.V."/>
        </authorList>
    </citation>
    <scope>NUCLEOTIDE SEQUENCE [LARGE SCALE GENOMIC DNA]</scope>
</reference>
<protein>
    <submittedName>
        <fullName evidence="2">Uncharacterized protein</fullName>
    </submittedName>
</protein>
<feature type="region of interest" description="Disordered" evidence="1">
    <location>
        <begin position="398"/>
        <end position="463"/>
    </location>
</feature>
<dbReference type="AlphaFoldDB" id="A0A4P9WGI1"/>
<feature type="region of interest" description="Disordered" evidence="1">
    <location>
        <begin position="1"/>
        <end position="21"/>
    </location>
</feature>